<evidence type="ECO:0000256" key="1">
    <source>
        <dbReference type="SAM" id="MobiDB-lite"/>
    </source>
</evidence>
<reference evidence="3" key="1">
    <citation type="journal article" date="2019" name="Int. J. Syst. Evol. Microbiol.">
        <title>The Global Catalogue of Microorganisms (GCM) 10K type strain sequencing project: providing services to taxonomists for standard genome sequencing and annotation.</title>
        <authorList>
            <consortium name="The Broad Institute Genomics Platform"/>
            <consortium name="The Broad Institute Genome Sequencing Center for Infectious Disease"/>
            <person name="Wu L."/>
            <person name="Ma J."/>
        </authorList>
    </citation>
    <scope>NUCLEOTIDE SEQUENCE [LARGE SCALE GENOMIC DNA]</scope>
    <source>
        <strain evidence="3">CGMCC 4.7131</strain>
    </source>
</reference>
<accession>A0ABW0DQA0</accession>
<gene>
    <name evidence="2" type="ORF">ACFPWV_06980</name>
</gene>
<organism evidence="2 3">
    <name type="scientific">Streptomyces atrovirens</name>
    <dbReference type="NCBI Taxonomy" id="285556"/>
    <lineage>
        <taxon>Bacteria</taxon>
        <taxon>Bacillati</taxon>
        <taxon>Actinomycetota</taxon>
        <taxon>Actinomycetes</taxon>
        <taxon>Kitasatosporales</taxon>
        <taxon>Streptomycetaceae</taxon>
        <taxon>Streptomyces</taxon>
    </lineage>
</organism>
<evidence type="ECO:0000313" key="2">
    <source>
        <dbReference type="EMBL" id="MFC5239644.1"/>
    </source>
</evidence>
<dbReference type="Proteomes" id="UP001596035">
    <property type="component" value="Unassembled WGS sequence"/>
</dbReference>
<dbReference type="RefSeq" id="WP_344566529.1">
    <property type="nucleotide sequence ID" value="NZ_BAAATG010000050.1"/>
</dbReference>
<comment type="caution">
    <text evidence="2">The sequence shown here is derived from an EMBL/GenBank/DDBJ whole genome shotgun (WGS) entry which is preliminary data.</text>
</comment>
<name>A0ABW0DQA0_9ACTN</name>
<proteinExistence type="predicted"/>
<protein>
    <submittedName>
        <fullName evidence="2">Uncharacterized protein</fullName>
    </submittedName>
</protein>
<dbReference type="EMBL" id="JBHSKN010000007">
    <property type="protein sequence ID" value="MFC5239644.1"/>
    <property type="molecule type" value="Genomic_DNA"/>
</dbReference>
<evidence type="ECO:0000313" key="3">
    <source>
        <dbReference type="Proteomes" id="UP001596035"/>
    </source>
</evidence>
<sequence length="158" mass="17227">MPMFRMTLSHRGASSAVLDTASQMSIGTTAMEMPETSAIRLAVVNRLRPWGVLGEKARPHSQPATTAARKNGTMMDRYGRSPSSDISEARIMTVDRRPKHPHAPQAALASVGLADVVVEAFDEGDRVLLDVDRVGMRRADSVERSGPRTESEGFRPVQ</sequence>
<feature type="region of interest" description="Disordered" evidence="1">
    <location>
        <begin position="135"/>
        <end position="158"/>
    </location>
</feature>
<keyword evidence="3" id="KW-1185">Reference proteome</keyword>
<feature type="region of interest" description="Disordered" evidence="1">
    <location>
        <begin position="56"/>
        <end position="88"/>
    </location>
</feature>